<dbReference type="PRINTS" id="PR00035">
    <property type="entry name" value="HTHGNTR"/>
</dbReference>
<dbReference type="PROSITE" id="PS50949">
    <property type="entry name" value="HTH_GNTR"/>
    <property type="match status" value="1"/>
</dbReference>
<evidence type="ECO:0000256" key="1">
    <source>
        <dbReference type="ARBA" id="ARBA00005384"/>
    </source>
</evidence>
<dbReference type="InterPro" id="IPR036390">
    <property type="entry name" value="WH_DNA-bd_sf"/>
</dbReference>
<keyword evidence="3" id="KW-0805">Transcription regulation</keyword>
<organism evidence="7 8">
    <name type="scientific">Marinimicrococcus flavescens</name>
    <dbReference type="NCBI Taxonomy" id="3031815"/>
    <lineage>
        <taxon>Bacteria</taxon>
        <taxon>Pseudomonadati</taxon>
        <taxon>Pseudomonadota</taxon>
        <taxon>Alphaproteobacteria</taxon>
        <taxon>Geminicoccales</taxon>
        <taxon>Geminicoccaceae</taxon>
        <taxon>Marinimicrococcus</taxon>
    </lineage>
</organism>
<keyword evidence="5" id="KW-0804">Transcription</keyword>
<dbReference type="AlphaFoldDB" id="A0AAP3XPU7"/>
<keyword evidence="8" id="KW-1185">Reference proteome</keyword>
<dbReference type="InterPro" id="IPR000524">
    <property type="entry name" value="Tscrpt_reg_HTH_GntR"/>
</dbReference>
<reference evidence="7 8" key="1">
    <citation type="submission" date="2023-03" db="EMBL/GenBank/DDBJ databases">
        <title>YIM 152171 draft genome.</title>
        <authorList>
            <person name="Yang Z."/>
        </authorList>
    </citation>
    <scope>NUCLEOTIDE SEQUENCE [LARGE SCALE GENOMIC DNA]</scope>
    <source>
        <strain evidence="7 8">YIM 152171</strain>
    </source>
</reference>
<keyword evidence="7" id="KW-0808">Transferase</keyword>
<dbReference type="Pfam" id="PF00392">
    <property type="entry name" value="GntR"/>
    <property type="match status" value="1"/>
</dbReference>
<comment type="caution">
    <text evidence="7">The sequence shown here is derived from an EMBL/GenBank/DDBJ whole genome shotgun (WGS) entry which is preliminary data.</text>
</comment>
<keyword evidence="4" id="KW-0238">DNA-binding</keyword>
<dbReference type="InterPro" id="IPR036388">
    <property type="entry name" value="WH-like_DNA-bd_sf"/>
</dbReference>
<evidence type="ECO:0000256" key="3">
    <source>
        <dbReference type="ARBA" id="ARBA00023015"/>
    </source>
</evidence>
<dbReference type="EMBL" id="JARGEQ010000047">
    <property type="protein sequence ID" value="MDF1585899.1"/>
    <property type="molecule type" value="Genomic_DNA"/>
</dbReference>
<evidence type="ECO:0000256" key="5">
    <source>
        <dbReference type="ARBA" id="ARBA00023163"/>
    </source>
</evidence>
<dbReference type="InterPro" id="IPR015421">
    <property type="entry name" value="PyrdxlP-dep_Trfase_major"/>
</dbReference>
<gene>
    <name evidence="7" type="ORF">PZ740_05815</name>
</gene>
<name>A0AAP3XPU7_9PROT</name>
<dbReference type="Pfam" id="PF00155">
    <property type="entry name" value="Aminotran_1_2"/>
    <property type="match status" value="1"/>
</dbReference>
<evidence type="ECO:0000259" key="6">
    <source>
        <dbReference type="PROSITE" id="PS50949"/>
    </source>
</evidence>
<dbReference type="SMART" id="SM00345">
    <property type="entry name" value="HTH_GNTR"/>
    <property type="match status" value="1"/>
</dbReference>
<evidence type="ECO:0000256" key="4">
    <source>
        <dbReference type="ARBA" id="ARBA00023125"/>
    </source>
</evidence>
<evidence type="ECO:0000256" key="2">
    <source>
        <dbReference type="ARBA" id="ARBA00022898"/>
    </source>
</evidence>
<comment type="similarity">
    <text evidence="1">In the C-terminal section; belongs to the class-I pyridoxal-phosphate-dependent aminotransferase family.</text>
</comment>
<dbReference type="CDD" id="cd07377">
    <property type="entry name" value="WHTH_GntR"/>
    <property type="match status" value="1"/>
</dbReference>
<dbReference type="Gene3D" id="3.40.640.10">
    <property type="entry name" value="Type I PLP-dependent aspartate aminotransferase-like (Major domain)"/>
    <property type="match status" value="1"/>
</dbReference>
<dbReference type="Gene3D" id="1.10.10.10">
    <property type="entry name" value="Winged helix-like DNA-binding domain superfamily/Winged helix DNA-binding domain"/>
    <property type="match status" value="1"/>
</dbReference>
<dbReference type="GO" id="GO:0030170">
    <property type="term" value="F:pyridoxal phosphate binding"/>
    <property type="evidence" value="ECO:0007669"/>
    <property type="project" value="InterPro"/>
</dbReference>
<sequence>MVQLTKDGVARRIIAAIKEQIDNGNYQPGDCLPSTRAFAAEWGVSRTTVTSAYGQLIAEGYLNTRPGARAVVAQGLAFDGVPEPSITAQPRHLSAFAQRVLALPSPAVAPAHRVADFRYGDLSGGDFPVSAWRRALNKASLRRTARLRYGDPLGSCVLRTELQAYLWRARGIRCTPDQVVIVNGSQQGLDLCARLLLDPGDPFVFENPGYLLARHAFAAAGGVAVSIPVDEEGLRTGCLPPARLAYVTPSHQFPLGGVLSAARRRALLGWAARTGAYVIEDDYDGEYRHDIAPIPPLQTLDVESVIYVGTMSKTLSPTLRLGYLVLPSSLCRAFSEAKRLTDRHTPLLEQEALADLLASGAYERHVRSIRRKNAERRAVLLQALTDNLGSSVAIVGADTGLHVVAWISGVAADREPAIVEAARAAGIGLYPVSPLYNPTELRPAEAGFILGYAGLDADALRRGLAVLATVLAEHR</sequence>
<dbReference type="SUPFAM" id="SSF53383">
    <property type="entry name" value="PLP-dependent transferases"/>
    <property type="match status" value="1"/>
</dbReference>
<dbReference type="Proteomes" id="UP001301140">
    <property type="component" value="Unassembled WGS sequence"/>
</dbReference>
<dbReference type="CDD" id="cd00609">
    <property type="entry name" value="AAT_like"/>
    <property type="match status" value="1"/>
</dbReference>
<accession>A0AAP3XPU7</accession>
<dbReference type="GO" id="GO:0003700">
    <property type="term" value="F:DNA-binding transcription factor activity"/>
    <property type="evidence" value="ECO:0007669"/>
    <property type="project" value="InterPro"/>
</dbReference>
<protein>
    <submittedName>
        <fullName evidence="7">PLP-dependent aminotransferase family protein</fullName>
    </submittedName>
</protein>
<dbReference type="GO" id="GO:0008483">
    <property type="term" value="F:transaminase activity"/>
    <property type="evidence" value="ECO:0007669"/>
    <property type="project" value="UniProtKB-KW"/>
</dbReference>
<keyword evidence="2" id="KW-0663">Pyridoxal phosphate</keyword>
<keyword evidence="7" id="KW-0032">Aminotransferase</keyword>
<dbReference type="InterPro" id="IPR051446">
    <property type="entry name" value="HTH_trans_reg/aminotransferase"/>
</dbReference>
<evidence type="ECO:0000313" key="8">
    <source>
        <dbReference type="Proteomes" id="UP001301140"/>
    </source>
</evidence>
<dbReference type="SUPFAM" id="SSF46785">
    <property type="entry name" value="Winged helix' DNA-binding domain"/>
    <property type="match status" value="1"/>
</dbReference>
<dbReference type="GO" id="GO:0003677">
    <property type="term" value="F:DNA binding"/>
    <property type="evidence" value="ECO:0007669"/>
    <property type="project" value="UniProtKB-KW"/>
</dbReference>
<proteinExistence type="inferred from homology"/>
<dbReference type="InterPro" id="IPR015424">
    <property type="entry name" value="PyrdxlP-dep_Trfase"/>
</dbReference>
<dbReference type="PANTHER" id="PTHR46577:SF1">
    <property type="entry name" value="HTH-TYPE TRANSCRIPTIONAL REGULATORY PROTEIN GABR"/>
    <property type="match status" value="1"/>
</dbReference>
<dbReference type="InterPro" id="IPR004839">
    <property type="entry name" value="Aminotransferase_I/II_large"/>
</dbReference>
<evidence type="ECO:0000313" key="7">
    <source>
        <dbReference type="EMBL" id="MDF1585899.1"/>
    </source>
</evidence>
<feature type="domain" description="HTH gntR-type" evidence="6">
    <location>
        <begin position="7"/>
        <end position="75"/>
    </location>
</feature>
<dbReference type="PANTHER" id="PTHR46577">
    <property type="entry name" value="HTH-TYPE TRANSCRIPTIONAL REGULATORY PROTEIN GABR"/>
    <property type="match status" value="1"/>
</dbReference>